<gene>
    <name evidence="2" type="ORF">FOF44_01365</name>
    <name evidence="1" type="ORF">GCM10007931_19530</name>
</gene>
<dbReference type="RefSeq" id="WP_089122355.1">
    <property type="nucleotide sequence ID" value="NZ_BSPV01000006.1"/>
</dbReference>
<dbReference type="OrthoDB" id="5604578at2"/>
<reference evidence="2 3" key="3">
    <citation type="submission" date="2019-07" db="EMBL/GenBank/DDBJ databases">
        <title>The draft genome sequence of Vibrio algivorus M1486.</title>
        <authorList>
            <person name="Meng X."/>
        </authorList>
    </citation>
    <scope>NUCLEOTIDE SEQUENCE [LARGE SCALE GENOMIC DNA]</scope>
    <source>
        <strain evidence="2 3">M1486</strain>
    </source>
</reference>
<evidence type="ECO:0000313" key="2">
    <source>
        <dbReference type="EMBL" id="TVO40129.1"/>
    </source>
</evidence>
<dbReference type="Pfam" id="PF11697">
    <property type="entry name" value="DUF3293"/>
    <property type="match status" value="1"/>
</dbReference>
<comment type="caution">
    <text evidence="2">The sequence shown here is derived from an EMBL/GenBank/DDBJ whole genome shotgun (WGS) entry which is preliminary data.</text>
</comment>
<dbReference type="EMBL" id="BSPV01000006">
    <property type="protein sequence ID" value="GLT14978.1"/>
    <property type="molecule type" value="Genomic_DNA"/>
</dbReference>
<evidence type="ECO:0000313" key="1">
    <source>
        <dbReference type="EMBL" id="GLT14978.1"/>
    </source>
</evidence>
<keyword evidence="4" id="KW-1185">Reference proteome</keyword>
<dbReference type="Proteomes" id="UP001157156">
    <property type="component" value="Unassembled WGS sequence"/>
</dbReference>
<name>A0A557PHK8_9VIBR</name>
<proteinExistence type="predicted"/>
<reference evidence="1" key="1">
    <citation type="journal article" date="2014" name="Int. J. Syst. Evol. Microbiol.">
        <title>Complete genome of a new Firmicutes species belonging to the dominant human colonic microbiota ('Ruminococcus bicirculans') reveals two chromosomes and a selective capacity to utilize plant glucans.</title>
        <authorList>
            <consortium name="NISC Comparative Sequencing Program"/>
            <person name="Wegmann U."/>
            <person name="Louis P."/>
            <person name="Goesmann A."/>
            <person name="Henrissat B."/>
            <person name="Duncan S.H."/>
            <person name="Flint H.J."/>
        </authorList>
    </citation>
    <scope>NUCLEOTIDE SEQUENCE</scope>
    <source>
        <strain evidence="1">NBRC 111146</strain>
    </source>
</reference>
<dbReference type="InterPro" id="IPR021710">
    <property type="entry name" value="DUF3293"/>
</dbReference>
<protein>
    <submittedName>
        <fullName evidence="2">DUF3293 domain-containing protein</fullName>
    </submittedName>
</protein>
<sequence>MDNSLIEAYQQTCYKVEIDKQAFELFIGQPNPQFVDYCLQNEVQQWAIITAYNPFSNLTPEQINQQANIALSNELQALGYEFYQGDGIPDSSDWSIEEGFWIQNIQLMSAKLLAIKYQQNAFVFGHGKSAPQLCLLE</sequence>
<reference evidence="1" key="4">
    <citation type="submission" date="2023-01" db="EMBL/GenBank/DDBJ databases">
        <title>Draft genome sequence of Vibrio algivorus strain NBRC 111146.</title>
        <authorList>
            <person name="Sun Q."/>
            <person name="Mori K."/>
        </authorList>
    </citation>
    <scope>NUCLEOTIDE SEQUENCE</scope>
    <source>
        <strain evidence="1">NBRC 111146</strain>
    </source>
</reference>
<accession>A0A557PHK8</accession>
<evidence type="ECO:0000313" key="4">
    <source>
        <dbReference type="Proteomes" id="UP001157156"/>
    </source>
</evidence>
<dbReference type="AlphaFoldDB" id="A0A557PHK8"/>
<dbReference type="EMBL" id="VMKJ01000001">
    <property type="protein sequence ID" value="TVO40129.1"/>
    <property type="molecule type" value="Genomic_DNA"/>
</dbReference>
<reference evidence="4" key="2">
    <citation type="journal article" date="2019" name="Int. J. Syst. Evol. Microbiol.">
        <title>The Global Catalogue of Microorganisms (GCM) 10K type strain sequencing project: providing services to taxonomists for standard genome sequencing and annotation.</title>
        <authorList>
            <consortium name="The Broad Institute Genomics Platform"/>
            <consortium name="The Broad Institute Genome Sequencing Center for Infectious Disease"/>
            <person name="Wu L."/>
            <person name="Ma J."/>
        </authorList>
    </citation>
    <scope>NUCLEOTIDE SEQUENCE [LARGE SCALE GENOMIC DNA]</scope>
    <source>
        <strain evidence="4">NBRC 111146</strain>
    </source>
</reference>
<organism evidence="2 3">
    <name type="scientific">Vibrio algivorus</name>
    <dbReference type="NCBI Taxonomy" id="1667024"/>
    <lineage>
        <taxon>Bacteria</taxon>
        <taxon>Pseudomonadati</taxon>
        <taxon>Pseudomonadota</taxon>
        <taxon>Gammaproteobacteria</taxon>
        <taxon>Vibrionales</taxon>
        <taxon>Vibrionaceae</taxon>
        <taxon>Vibrio</taxon>
    </lineage>
</organism>
<dbReference type="Proteomes" id="UP000319828">
    <property type="component" value="Unassembled WGS sequence"/>
</dbReference>
<evidence type="ECO:0000313" key="3">
    <source>
        <dbReference type="Proteomes" id="UP000319828"/>
    </source>
</evidence>